<dbReference type="OrthoDB" id="998369at2759"/>
<reference evidence="2 3" key="1">
    <citation type="journal article" date="2021" name="Plant Biotechnol. J.">
        <title>Multi-omics assisted identification of the key and species-specific regulatory components of drought-tolerant mechanisms in Gossypium stocksii.</title>
        <authorList>
            <person name="Yu D."/>
            <person name="Ke L."/>
            <person name="Zhang D."/>
            <person name="Wu Y."/>
            <person name="Sun Y."/>
            <person name="Mei J."/>
            <person name="Sun J."/>
            <person name="Sun Y."/>
        </authorList>
    </citation>
    <scope>NUCLEOTIDE SEQUENCE [LARGE SCALE GENOMIC DNA]</scope>
    <source>
        <strain evidence="3">cv. E1</strain>
        <tissue evidence="2">Leaf</tissue>
    </source>
</reference>
<sequence length="137" mass="15420">MIVEPSSTPSKSWKDMLVGKDSPGVNDSNGGHLLVDNFFHSEQDIKKSVVDGIPSIDFSERVYKLLENEMSTSVVLKMLGRNLGITTLHNRLYGIWKPSMPFQLMDIEKGYFLTKFQSPADYDMVLSQGLGFFLVII</sequence>
<organism evidence="2 3">
    <name type="scientific">Gossypium stocksii</name>
    <dbReference type="NCBI Taxonomy" id="47602"/>
    <lineage>
        <taxon>Eukaryota</taxon>
        <taxon>Viridiplantae</taxon>
        <taxon>Streptophyta</taxon>
        <taxon>Embryophyta</taxon>
        <taxon>Tracheophyta</taxon>
        <taxon>Spermatophyta</taxon>
        <taxon>Magnoliopsida</taxon>
        <taxon>eudicotyledons</taxon>
        <taxon>Gunneridae</taxon>
        <taxon>Pentapetalae</taxon>
        <taxon>rosids</taxon>
        <taxon>malvids</taxon>
        <taxon>Malvales</taxon>
        <taxon>Malvaceae</taxon>
        <taxon>Malvoideae</taxon>
        <taxon>Gossypium</taxon>
    </lineage>
</organism>
<accession>A0A9D3W3Q5</accession>
<feature type="domain" description="DUF4283" evidence="1">
    <location>
        <begin position="68"/>
        <end position="129"/>
    </location>
</feature>
<evidence type="ECO:0000259" key="1">
    <source>
        <dbReference type="Pfam" id="PF14111"/>
    </source>
</evidence>
<protein>
    <recommendedName>
        <fullName evidence="1">DUF4283 domain-containing protein</fullName>
    </recommendedName>
</protein>
<dbReference type="Pfam" id="PF14111">
    <property type="entry name" value="DUF4283"/>
    <property type="match status" value="1"/>
</dbReference>
<comment type="caution">
    <text evidence="2">The sequence shown here is derived from an EMBL/GenBank/DDBJ whole genome shotgun (WGS) entry which is preliminary data.</text>
</comment>
<dbReference type="Proteomes" id="UP000828251">
    <property type="component" value="Unassembled WGS sequence"/>
</dbReference>
<dbReference type="EMBL" id="JAIQCV010000004">
    <property type="protein sequence ID" value="KAH1107798.1"/>
    <property type="molecule type" value="Genomic_DNA"/>
</dbReference>
<proteinExistence type="predicted"/>
<evidence type="ECO:0000313" key="2">
    <source>
        <dbReference type="EMBL" id="KAH1107798.1"/>
    </source>
</evidence>
<evidence type="ECO:0000313" key="3">
    <source>
        <dbReference type="Proteomes" id="UP000828251"/>
    </source>
</evidence>
<keyword evidence="3" id="KW-1185">Reference proteome</keyword>
<gene>
    <name evidence="2" type="ORF">J1N35_011566</name>
</gene>
<dbReference type="AlphaFoldDB" id="A0A9D3W3Q5"/>
<name>A0A9D3W3Q5_9ROSI</name>
<dbReference type="InterPro" id="IPR025558">
    <property type="entry name" value="DUF4283"/>
</dbReference>